<gene>
    <name evidence="2" type="ORF">I7822_00235</name>
</gene>
<feature type="transmembrane region" description="Helical" evidence="1">
    <location>
        <begin position="88"/>
        <end position="106"/>
    </location>
</feature>
<keyword evidence="1" id="KW-1133">Transmembrane helix</keyword>
<protein>
    <submittedName>
        <fullName evidence="2">Uncharacterized protein</fullName>
    </submittedName>
</protein>
<evidence type="ECO:0000256" key="1">
    <source>
        <dbReference type="SAM" id="Phobius"/>
    </source>
</evidence>
<evidence type="ECO:0000313" key="2">
    <source>
        <dbReference type="EMBL" id="MBO1510121.1"/>
    </source>
</evidence>
<proteinExistence type="predicted"/>
<dbReference type="Proteomes" id="UP000663981">
    <property type="component" value="Unassembled WGS sequence"/>
</dbReference>
<reference evidence="2 3" key="1">
    <citation type="submission" date="2021-03" db="EMBL/GenBank/DDBJ databases">
        <title>Whole genome sequence of Metabacillus bambusae BG109.</title>
        <authorList>
            <person name="Jeong J.W."/>
        </authorList>
    </citation>
    <scope>NUCLEOTIDE SEQUENCE [LARGE SCALE GENOMIC DNA]</scope>
    <source>
        <strain evidence="2 3">BG109</strain>
    </source>
</reference>
<organism evidence="2 3">
    <name type="scientific">Metabacillus bambusae</name>
    <dbReference type="NCBI Taxonomy" id="2795218"/>
    <lineage>
        <taxon>Bacteria</taxon>
        <taxon>Bacillati</taxon>
        <taxon>Bacillota</taxon>
        <taxon>Bacilli</taxon>
        <taxon>Bacillales</taxon>
        <taxon>Bacillaceae</taxon>
        <taxon>Metabacillus</taxon>
    </lineage>
</organism>
<comment type="caution">
    <text evidence="2">The sequence shown here is derived from an EMBL/GenBank/DDBJ whole genome shotgun (WGS) entry which is preliminary data.</text>
</comment>
<feature type="transmembrane region" description="Helical" evidence="1">
    <location>
        <begin position="58"/>
        <end position="81"/>
    </location>
</feature>
<dbReference type="RefSeq" id="WP_207974802.1">
    <property type="nucleotide sequence ID" value="NZ_JAGDEL010000001.1"/>
</dbReference>
<accession>A0ABS3MVU9</accession>
<keyword evidence="1" id="KW-0472">Membrane</keyword>
<name>A0ABS3MVU9_9BACI</name>
<keyword evidence="3" id="KW-1185">Reference proteome</keyword>
<evidence type="ECO:0000313" key="3">
    <source>
        <dbReference type="Proteomes" id="UP000663981"/>
    </source>
</evidence>
<dbReference type="EMBL" id="JAGDEL010000001">
    <property type="protein sequence ID" value="MBO1510121.1"/>
    <property type="molecule type" value="Genomic_DNA"/>
</dbReference>
<sequence>MKNWKMFVLLFAPWFTFSLFGSEAFRRFLPTATFSSLLISLISELSKSRKWWIVKKPIFPSLSTDITFVFGLFFTINLWIFKLTYKKIWLYIITNVFADYLFAYPLTTLAEKFKIYKMVRMKRSHLFYLSLFVALLNYLYQFIVVEPLRNNTNKKNFSG</sequence>
<keyword evidence="1" id="KW-0812">Transmembrane</keyword>
<feature type="transmembrane region" description="Helical" evidence="1">
    <location>
        <begin position="126"/>
        <end position="145"/>
    </location>
</feature>